<organism evidence="6 7">
    <name type="scientific">Cardiobacterium valvarum</name>
    <dbReference type="NCBI Taxonomy" id="194702"/>
    <lineage>
        <taxon>Bacteria</taxon>
        <taxon>Pseudomonadati</taxon>
        <taxon>Pseudomonadota</taxon>
        <taxon>Gammaproteobacteria</taxon>
        <taxon>Cardiobacteriales</taxon>
        <taxon>Cardiobacteriaceae</taxon>
        <taxon>Cardiobacterium</taxon>
    </lineage>
</organism>
<gene>
    <name evidence="6" type="ORF">NCTC13294_00523</name>
</gene>
<evidence type="ECO:0000256" key="4">
    <source>
        <dbReference type="ARBA" id="ARBA00023288"/>
    </source>
</evidence>
<evidence type="ECO:0000259" key="5">
    <source>
        <dbReference type="Pfam" id="PF09864"/>
    </source>
</evidence>
<dbReference type="SUPFAM" id="SSF141488">
    <property type="entry name" value="YdhA-like"/>
    <property type="match status" value="1"/>
</dbReference>
<dbReference type="InterPro" id="IPR036328">
    <property type="entry name" value="MliC_sf"/>
</dbReference>
<evidence type="ECO:0000313" key="7">
    <source>
        <dbReference type="Proteomes" id="UP000254572"/>
    </source>
</evidence>
<dbReference type="EMBL" id="UFUW01000001">
    <property type="protein sequence ID" value="SUX19478.1"/>
    <property type="molecule type" value="Genomic_DNA"/>
</dbReference>
<dbReference type="InterPro" id="IPR018660">
    <property type="entry name" value="MliC"/>
</dbReference>
<dbReference type="PROSITE" id="PS51257">
    <property type="entry name" value="PROKAR_LIPOPROTEIN"/>
    <property type="match status" value="1"/>
</dbReference>
<keyword evidence="4" id="KW-0449">Lipoprotein</keyword>
<evidence type="ECO:0000256" key="1">
    <source>
        <dbReference type="ARBA" id="ARBA00022729"/>
    </source>
</evidence>
<sequence length="132" mass="14533">MNNRQLAPALILSLLLTACGSDNQTPPRITLESETPDEVPEYRHAPRQLNLPITNQWDNWHCNEGDLTVHYADSSKARLQVRYAGGEQTLEARPGNNPATFENGQLAFHSDGKQAVLARPASADILMSGCRP</sequence>
<dbReference type="RefSeq" id="WP_115610801.1">
    <property type="nucleotide sequence ID" value="NZ_JBHLZC010000001.1"/>
</dbReference>
<accession>A0A381E149</accession>
<reference evidence="6 7" key="1">
    <citation type="submission" date="2018-06" db="EMBL/GenBank/DDBJ databases">
        <authorList>
            <consortium name="Pathogen Informatics"/>
            <person name="Doyle S."/>
        </authorList>
    </citation>
    <scope>NUCLEOTIDE SEQUENCE [LARGE SCALE GENOMIC DNA]</scope>
    <source>
        <strain evidence="6 7">NCTC13294</strain>
    </source>
</reference>
<keyword evidence="1" id="KW-0732">Signal</keyword>
<dbReference type="Proteomes" id="UP000254572">
    <property type="component" value="Unassembled WGS sequence"/>
</dbReference>
<evidence type="ECO:0000256" key="2">
    <source>
        <dbReference type="ARBA" id="ARBA00023136"/>
    </source>
</evidence>
<name>A0A381E149_9GAMM</name>
<dbReference type="OrthoDB" id="7069115at2"/>
<keyword evidence="2" id="KW-0472">Membrane</keyword>
<proteinExistence type="predicted"/>
<protein>
    <recommendedName>
        <fullName evidence="5">C-type lysozyme inhibitor domain-containing protein</fullName>
    </recommendedName>
</protein>
<dbReference type="AlphaFoldDB" id="A0A381E149"/>
<dbReference type="Gene3D" id="2.40.128.200">
    <property type="match status" value="1"/>
</dbReference>
<dbReference type="Pfam" id="PF09864">
    <property type="entry name" value="MliC"/>
    <property type="match status" value="1"/>
</dbReference>
<feature type="domain" description="C-type lysozyme inhibitor" evidence="5">
    <location>
        <begin position="60"/>
        <end position="123"/>
    </location>
</feature>
<keyword evidence="7" id="KW-1185">Reference proteome</keyword>
<keyword evidence="3" id="KW-0564">Palmitate</keyword>
<evidence type="ECO:0000313" key="6">
    <source>
        <dbReference type="EMBL" id="SUX19478.1"/>
    </source>
</evidence>
<evidence type="ECO:0000256" key="3">
    <source>
        <dbReference type="ARBA" id="ARBA00023139"/>
    </source>
</evidence>